<feature type="transmembrane region" description="Helical" evidence="1">
    <location>
        <begin position="12"/>
        <end position="30"/>
    </location>
</feature>
<organism evidence="2 3">
    <name type="scientific">Methylophaga marina</name>
    <dbReference type="NCBI Taxonomy" id="45495"/>
    <lineage>
        <taxon>Bacteria</taxon>
        <taxon>Pseudomonadati</taxon>
        <taxon>Pseudomonadota</taxon>
        <taxon>Gammaproteobacteria</taxon>
        <taxon>Thiotrichales</taxon>
        <taxon>Piscirickettsiaceae</taxon>
        <taxon>Methylophaga</taxon>
    </lineage>
</organism>
<proteinExistence type="predicted"/>
<accession>A0ABP3DL38</accession>
<evidence type="ECO:0000313" key="2">
    <source>
        <dbReference type="EMBL" id="GAA0233077.1"/>
    </source>
</evidence>
<keyword evidence="1" id="KW-0472">Membrane</keyword>
<dbReference type="Proteomes" id="UP001501476">
    <property type="component" value="Unassembled WGS sequence"/>
</dbReference>
<name>A0ABP3DL38_9GAMM</name>
<keyword evidence="1" id="KW-1133">Transmembrane helix</keyword>
<evidence type="ECO:0000313" key="3">
    <source>
        <dbReference type="Proteomes" id="UP001501476"/>
    </source>
</evidence>
<keyword evidence="3" id="KW-1185">Reference proteome</keyword>
<dbReference type="EMBL" id="BAAADG010000018">
    <property type="protein sequence ID" value="GAA0233077.1"/>
    <property type="molecule type" value="Genomic_DNA"/>
</dbReference>
<evidence type="ECO:0000256" key="1">
    <source>
        <dbReference type="SAM" id="Phobius"/>
    </source>
</evidence>
<reference evidence="3" key="1">
    <citation type="journal article" date="2019" name="Int. J. Syst. Evol. Microbiol.">
        <title>The Global Catalogue of Microorganisms (GCM) 10K type strain sequencing project: providing services to taxonomists for standard genome sequencing and annotation.</title>
        <authorList>
            <consortium name="The Broad Institute Genomics Platform"/>
            <consortium name="The Broad Institute Genome Sequencing Center for Infectious Disease"/>
            <person name="Wu L."/>
            <person name="Ma J."/>
        </authorList>
    </citation>
    <scope>NUCLEOTIDE SEQUENCE [LARGE SCALE GENOMIC DNA]</scope>
    <source>
        <strain evidence="3">JCM 6886</strain>
    </source>
</reference>
<protein>
    <submittedName>
        <fullName evidence="2">Uncharacterized protein</fullName>
    </submittedName>
</protein>
<keyword evidence="1" id="KW-0812">Transmembrane</keyword>
<gene>
    <name evidence="2" type="ORF">GCM10008964_25430</name>
</gene>
<dbReference type="RefSeq" id="WP_286303396.1">
    <property type="nucleotide sequence ID" value="NZ_AP027741.1"/>
</dbReference>
<sequence length="253" mass="29209">MQNVATPLYLDWSFWAVVVAFAAMVLSQLPPIHVMLKRAKLDLELYSKISITHKLGNPNLQLHLILNNIGGRRVRIKDLKVSISKDGTHLANLPAQNYLQNQNDQNTVLFTTFALEPNDEWAHITNFLNFFNRDDEKIYQKIEGDLLTDFRSHKKETNDEGNKEELYEHPDELVSPAFDFFEKHFCWNAGEYNMSIIVTTDTKSADITKNYRFTIFESHTEALSAIKDYFKYGGGLYWNPKIQTSVILEVSEA</sequence>
<comment type="caution">
    <text evidence="2">The sequence shown here is derived from an EMBL/GenBank/DDBJ whole genome shotgun (WGS) entry which is preliminary data.</text>
</comment>